<dbReference type="SUPFAM" id="SSF50156">
    <property type="entry name" value="PDZ domain-like"/>
    <property type="match status" value="1"/>
</dbReference>
<dbReference type="InterPro" id="IPR000719">
    <property type="entry name" value="Prot_kinase_dom"/>
</dbReference>
<dbReference type="InterPro" id="IPR029044">
    <property type="entry name" value="Nucleotide-diphossugar_trans"/>
</dbReference>
<evidence type="ECO:0000313" key="23">
    <source>
        <dbReference type="WBParaSite" id="EN70_435"/>
    </source>
</evidence>
<feature type="compositionally biased region" description="Basic and acidic residues" evidence="17">
    <location>
        <begin position="1509"/>
        <end position="1520"/>
    </location>
</feature>
<dbReference type="GO" id="GO:0000287">
    <property type="term" value="F:magnesium ion binding"/>
    <property type="evidence" value="ECO:0007669"/>
    <property type="project" value="InterPro"/>
</dbReference>
<evidence type="ECO:0000256" key="2">
    <source>
        <dbReference type="ARBA" id="ARBA00004496"/>
    </source>
</evidence>
<keyword evidence="7" id="KW-0597">Phosphoprotein</keyword>
<evidence type="ECO:0000256" key="4">
    <source>
        <dbReference type="ARBA" id="ARBA00012513"/>
    </source>
</evidence>
<dbReference type="PANTHER" id="PTHR24356">
    <property type="entry name" value="SERINE/THREONINE-PROTEIN KINASE"/>
    <property type="match status" value="1"/>
</dbReference>
<dbReference type="Pfam" id="PF02020">
    <property type="entry name" value="W2"/>
    <property type="match status" value="1"/>
</dbReference>
<dbReference type="GO" id="GO:0005737">
    <property type="term" value="C:cytoplasm"/>
    <property type="evidence" value="ECO:0007669"/>
    <property type="project" value="UniProtKB-SubCell"/>
</dbReference>
<feature type="domain" description="W2" evidence="21">
    <location>
        <begin position="1984"/>
        <end position="2148"/>
    </location>
</feature>
<comment type="subcellular location">
    <subcellularLocation>
        <location evidence="2">Cytoplasm</location>
    </subcellularLocation>
</comment>
<dbReference type="Gene3D" id="2.160.10.10">
    <property type="entry name" value="Hexapeptide repeat proteins"/>
    <property type="match status" value="1"/>
</dbReference>
<dbReference type="SUPFAM" id="SSF51161">
    <property type="entry name" value="Trimeric LpxA-like enzymes"/>
    <property type="match status" value="1"/>
</dbReference>
<dbReference type="Gene3D" id="1.25.40.180">
    <property type="match status" value="1"/>
</dbReference>
<evidence type="ECO:0000259" key="20">
    <source>
        <dbReference type="PROSITE" id="PS51285"/>
    </source>
</evidence>
<keyword evidence="22" id="KW-1185">Reference proteome</keyword>
<dbReference type="Gene3D" id="2.30.42.10">
    <property type="match status" value="1"/>
</dbReference>
<accession>A0A1I7VN12</accession>
<keyword evidence="6" id="KW-0723">Serine/threonine-protein kinase</keyword>
<dbReference type="PROSITE" id="PS50106">
    <property type="entry name" value="PDZ"/>
    <property type="match status" value="1"/>
</dbReference>
<feature type="domain" description="AGC-kinase C-terminal" evidence="20">
    <location>
        <begin position="880"/>
        <end position="944"/>
    </location>
</feature>
<dbReference type="FunFam" id="1.10.510.10:FF:000012">
    <property type="entry name" value="microtubule-associated serine/threonine-protein kinase 2 isoform X1"/>
    <property type="match status" value="1"/>
</dbReference>
<protein>
    <recommendedName>
        <fullName evidence="13">Translation initiation factor eIF2B subunit epsilon</fullName>
        <ecNumber evidence="4">2.7.11.1</ecNumber>
    </recommendedName>
    <alternativeName>
        <fullName evidence="14">eIF2B GDP-GTP exchange factor subunit epsilon</fullName>
    </alternativeName>
</protein>
<feature type="compositionally biased region" description="Polar residues" evidence="17">
    <location>
        <begin position="1307"/>
        <end position="1320"/>
    </location>
</feature>
<evidence type="ECO:0000256" key="17">
    <source>
        <dbReference type="SAM" id="MobiDB-lite"/>
    </source>
</evidence>
<dbReference type="GO" id="GO:0005524">
    <property type="term" value="F:ATP binding"/>
    <property type="evidence" value="ECO:0007669"/>
    <property type="project" value="UniProtKB-KW"/>
</dbReference>
<evidence type="ECO:0000256" key="11">
    <source>
        <dbReference type="ARBA" id="ARBA00022840"/>
    </source>
</evidence>
<feature type="compositionally biased region" description="Low complexity" evidence="17">
    <location>
        <begin position="1128"/>
        <end position="1138"/>
    </location>
</feature>
<dbReference type="SUPFAM" id="SSF56112">
    <property type="entry name" value="Protein kinase-like (PK-like)"/>
    <property type="match status" value="1"/>
</dbReference>
<feature type="region of interest" description="Disordered" evidence="17">
    <location>
        <begin position="253"/>
        <end position="273"/>
    </location>
</feature>
<evidence type="ECO:0000256" key="12">
    <source>
        <dbReference type="ARBA" id="ARBA00022842"/>
    </source>
</evidence>
<dbReference type="InterPro" id="IPR044123">
    <property type="entry name" value="W2_eIF2B_epsilon"/>
</dbReference>
<comment type="cofactor">
    <cofactor evidence="1">
        <name>Mg(2+)</name>
        <dbReference type="ChEBI" id="CHEBI:18420"/>
    </cofactor>
</comment>
<dbReference type="Gene3D" id="3.30.200.20">
    <property type="entry name" value="Phosphorylase Kinase, domain 1"/>
    <property type="match status" value="1"/>
</dbReference>
<dbReference type="SUPFAM" id="SSF53448">
    <property type="entry name" value="Nucleotide-diphospho-sugar transferases"/>
    <property type="match status" value="1"/>
</dbReference>
<evidence type="ECO:0000256" key="3">
    <source>
        <dbReference type="ARBA" id="ARBA00009903"/>
    </source>
</evidence>
<evidence type="ECO:0000256" key="5">
    <source>
        <dbReference type="ARBA" id="ARBA00022490"/>
    </source>
</evidence>
<feature type="region of interest" description="Disordered" evidence="17">
    <location>
        <begin position="1117"/>
        <end position="1154"/>
    </location>
</feature>
<dbReference type="Pfam" id="PF25087">
    <property type="entry name" value="GMPPB_C"/>
    <property type="match status" value="1"/>
</dbReference>
<dbReference type="InterPro" id="IPR015022">
    <property type="entry name" value="MAST_pre-PK_dom"/>
</dbReference>
<dbReference type="PROSITE" id="PS50011">
    <property type="entry name" value="PROTEIN_KINASE_DOM"/>
    <property type="match status" value="1"/>
</dbReference>
<dbReference type="InterPro" id="IPR036034">
    <property type="entry name" value="PDZ_sf"/>
</dbReference>
<proteinExistence type="inferred from homology"/>
<keyword evidence="5" id="KW-0963">Cytoplasm</keyword>
<dbReference type="Pfam" id="PF08926">
    <property type="entry name" value="DUF1908"/>
    <property type="match status" value="2"/>
</dbReference>
<dbReference type="InterPro" id="IPR003307">
    <property type="entry name" value="W2_domain"/>
</dbReference>
<dbReference type="InterPro" id="IPR011004">
    <property type="entry name" value="Trimer_LpxA-like_sf"/>
</dbReference>
<keyword evidence="8" id="KW-0808">Transferase</keyword>
<feature type="region of interest" description="Disordered" evidence="17">
    <location>
        <begin position="184"/>
        <end position="215"/>
    </location>
</feature>
<reference evidence="23" key="2">
    <citation type="submission" date="2016-11" db="UniProtKB">
        <authorList>
            <consortium name="WormBaseParasite"/>
        </authorList>
    </citation>
    <scope>IDENTIFICATION</scope>
</reference>
<evidence type="ECO:0000256" key="15">
    <source>
        <dbReference type="ARBA" id="ARBA00047899"/>
    </source>
</evidence>
<dbReference type="SUPFAM" id="SSF140482">
    <property type="entry name" value="MAST3 pre-PK domain-like"/>
    <property type="match status" value="1"/>
</dbReference>
<dbReference type="InterPro" id="IPR056729">
    <property type="entry name" value="GMPPB_C"/>
</dbReference>
<dbReference type="PANTHER" id="PTHR24356:SF414">
    <property type="entry name" value="NON-SPECIFIC SERINE_THREONINE PROTEIN KINASE"/>
    <property type="match status" value="1"/>
</dbReference>
<feature type="region of interest" description="Disordered" evidence="17">
    <location>
        <begin position="1"/>
        <end position="34"/>
    </location>
</feature>
<dbReference type="SMART" id="SM00228">
    <property type="entry name" value="PDZ"/>
    <property type="match status" value="1"/>
</dbReference>
<dbReference type="SMART" id="SM00220">
    <property type="entry name" value="S_TKc"/>
    <property type="match status" value="1"/>
</dbReference>
<dbReference type="InterPro" id="IPR008271">
    <property type="entry name" value="Ser/Thr_kinase_AS"/>
</dbReference>
<dbReference type="PROSITE" id="PS51363">
    <property type="entry name" value="W2"/>
    <property type="match status" value="1"/>
</dbReference>
<evidence type="ECO:0000256" key="1">
    <source>
        <dbReference type="ARBA" id="ARBA00001946"/>
    </source>
</evidence>
<evidence type="ECO:0000259" key="18">
    <source>
        <dbReference type="PROSITE" id="PS50011"/>
    </source>
</evidence>
<feature type="compositionally biased region" description="Polar residues" evidence="17">
    <location>
        <begin position="184"/>
        <end position="200"/>
    </location>
</feature>
<dbReference type="eggNOG" id="KOG0606">
    <property type="taxonomic scope" value="Eukaryota"/>
</dbReference>
<feature type="domain" description="Protein kinase" evidence="18">
    <location>
        <begin position="604"/>
        <end position="879"/>
    </location>
</feature>
<evidence type="ECO:0000313" key="22">
    <source>
        <dbReference type="Proteomes" id="UP000095285"/>
    </source>
</evidence>
<dbReference type="GO" id="GO:0035556">
    <property type="term" value="P:intracellular signal transduction"/>
    <property type="evidence" value="ECO:0007669"/>
    <property type="project" value="TreeGrafter"/>
</dbReference>
<evidence type="ECO:0000256" key="7">
    <source>
        <dbReference type="ARBA" id="ARBA00022553"/>
    </source>
</evidence>
<dbReference type="GO" id="GO:0005085">
    <property type="term" value="F:guanyl-nucleotide exchange factor activity"/>
    <property type="evidence" value="ECO:0007669"/>
    <property type="project" value="InterPro"/>
</dbReference>
<feature type="domain" description="PDZ" evidence="19">
    <location>
        <begin position="1163"/>
        <end position="1252"/>
    </location>
</feature>
<comment type="catalytic activity">
    <reaction evidence="15">
        <text>L-threonyl-[protein] + ATP = O-phospho-L-threonyl-[protein] + ADP + H(+)</text>
        <dbReference type="Rhea" id="RHEA:46608"/>
        <dbReference type="Rhea" id="RHEA-COMP:11060"/>
        <dbReference type="Rhea" id="RHEA-COMP:11605"/>
        <dbReference type="ChEBI" id="CHEBI:15378"/>
        <dbReference type="ChEBI" id="CHEBI:30013"/>
        <dbReference type="ChEBI" id="CHEBI:30616"/>
        <dbReference type="ChEBI" id="CHEBI:61977"/>
        <dbReference type="ChEBI" id="CHEBI:456216"/>
        <dbReference type="EC" id="2.7.11.1"/>
    </reaction>
</comment>
<keyword evidence="12" id="KW-0460">Magnesium</keyword>
<dbReference type="FunFam" id="3.30.200.20:FF:000012">
    <property type="entry name" value="microtubule-associated serine/threonine-protein kinase 2 isoform X1"/>
    <property type="match status" value="1"/>
</dbReference>
<feature type="compositionally biased region" description="Basic residues" evidence="17">
    <location>
        <begin position="1285"/>
        <end position="1297"/>
    </location>
</feature>
<dbReference type="WBParaSite" id="EN70_435">
    <property type="protein sequence ID" value="EN70_435"/>
    <property type="gene ID" value="EN70_435"/>
</dbReference>
<evidence type="ECO:0000256" key="10">
    <source>
        <dbReference type="ARBA" id="ARBA00022777"/>
    </source>
</evidence>
<dbReference type="Gene3D" id="1.20.1480.20">
    <property type="entry name" value="MAST3 pre-PK domain-like"/>
    <property type="match status" value="1"/>
</dbReference>
<dbReference type="Pfam" id="PF00595">
    <property type="entry name" value="PDZ"/>
    <property type="match status" value="1"/>
</dbReference>
<name>A0A1I7VN12_LOALO</name>
<reference evidence="22" key="1">
    <citation type="submission" date="2012-04" db="EMBL/GenBank/DDBJ databases">
        <title>The Genome Sequence of Loa loa.</title>
        <authorList>
            <consortium name="The Broad Institute Genome Sequencing Platform"/>
            <consortium name="Broad Institute Genome Sequencing Center for Infectious Disease"/>
            <person name="Nutman T.B."/>
            <person name="Fink D.L."/>
            <person name="Russ C."/>
            <person name="Young S."/>
            <person name="Zeng Q."/>
            <person name="Gargeya S."/>
            <person name="Alvarado L."/>
            <person name="Berlin A."/>
            <person name="Chapman S.B."/>
            <person name="Chen Z."/>
            <person name="Freedman E."/>
            <person name="Gellesch M."/>
            <person name="Goldberg J."/>
            <person name="Griggs A."/>
            <person name="Gujja S."/>
            <person name="Heilman E.R."/>
            <person name="Heiman D."/>
            <person name="Howarth C."/>
            <person name="Mehta T."/>
            <person name="Neiman D."/>
            <person name="Pearson M."/>
            <person name="Roberts A."/>
            <person name="Saif S."/>
            <person name="Shea T."/>
            <person name="Shenoy N."/>
            <person name="Sisk P."/>
            <person name="Stolte C."/>
            <person name="Sykes S."/>
            <person name="White J."/>
            <person name="Yandava C."/>
            <person name="Haas B."/>
            <person name="Henn M.R."/>
            <person name="Nusbaum C."/>
            <person name="Birren B."/>
        </authorList>
    </citation>
    <scope>NUCLEOTIDE SEQUENCE [LARGE SCALE GENOMIC DNA]</scope>
</reference>
<dbReference type="InterPro" id="IPR023142">
    <property type="entry name" value="MAST_pre-PK_dom_sf"/>
</dbReference>
<dbReference type="InterPro" id="IPR000961">
    <property type="entry name" value="AGC-kinase_C"/>
</dbReference>
<evidence type="ECO:0000259" key="21">
    <source>
        <dbReference type="PROSITE" id="PS51363"/>
    </source>
</evidence>
<dbReference type="CDD" id="cd11558">
    <property type="entry name" value="W2_eIF2B_epsilon"/>
    <property type="match status" value="1"/>
</dbReference>
<dbReference type="Gene3D" id="1.10.510.10">
    <property type="entry name" value="Transferase(Phosphotransferase) domain 1"/>
    <property type="match status" value="1"/>
</dbReference>
<evidence type="ECO:0000256" key="8">
    <source>
        <dbReference type="ARBA" id="ARBA00022679"/>
    </source>
</evidence>
<dbReference type="FunFam" id="2.30.42.10:FF:000008">
    <property type="entry name" value="microtubule-associated serine/threonine-protein kinase 4 isoform X2"/>
    <property type="match status" value="1"/>
</dbReference>
<keyword evidence="11" id="KW-0067">ATP-binding</keyword>
<evidence type="ECO:0000256" key="9">
    <source>
        <dbReference type="ARBA" id="ARBA00022741"/>
    </source>
</evidence>
<organism evidence="22 23">
    <name type="scientific">Loa loa</name>
    <name type="common">Eye worm</name>
    <name type="synonym">Filaria loa</name>
    <dbReference type="NCBI Taxonomy" id="7209"/>
    <lineage>
        <taxon>Eukaryota</taxon>
        <taxon>Metazoa</taxon>
        <taxon>Ecdysozoa</taxon>
        <taxon>Nematoda</taxon>
        <taxon>Chromadorea</taxon>
        <taxon>Rhabditida</taxon>
        <taxon>Spirurina</taxon>
        <taxon>Spiruromorpha</taxon>
        <taxon>Filarioidea</taxon>
        <taxon>Onchocercidae</taxon>
        <taxon>Loa</taxon>
    </lineage>
</organism>
<evidence type="ECO:0000256" key="16">
    <source>
        <dbReference type="ARBA" id="ARBA00048679"/>
    </source>
</evidence>
<dbReference type="InterPro" id="IPR016024">
    <property type="entry name" value="ARM-type_fold"/>
</dbReference>
<dbReference type="SUPFAM" id="SSF48371">
    <property type="entry name" value="ARM repeat"/>
    <property type="match status" value="1"/>
</dbReference>
<dbReference type="EC" id="2.7.11.1" evidence="4"/>
<comment type="catalytic activity">
    <reaction evidence="16">
        <text>L-seryl-[protein] + ATP = O-phospho-L-seryl-[protein] + ADP + H(+)</text>
        <dbReference type="Rhea" id="RHEA:17989"/>
        <dbReference type="Rhea" id="RHEA-COMP:9863"/>
        <dbReference type="Rhea" id="RHEA-COMP:11604"/>
        <dbReference type="ChEBI" id="CHEBI:15378"/>
        <dbReference type="ChEBI" id="CHEBI:29999"/>
        <dbReference type="ChEBI" id="CHEBI:30616"/>
        <dbReference type="ChEBI" id="CHEBI:83421"/>
        <dbReference type="ChEBI" id="CHEBI:456216"/>
        <dbReference type="EC" id="2.7.11.1"/>
    </reaction>
</comment>
<dbReference type="PROSITE" id="PS00108">
    <property type="entry name" value="PROTEIN_KINASE_ST"/>
    <property type="match status" value="1"/>
</dbReference>
<comment type="similarity">
    <text evidence="3">Belongs to the protein kinase superfamily. AGC Ser/Thr protein kinase family.</text>
</comment>
<dbReference type="PROSITE" id="PS51285">
    <property type="entry name" value="AGC_KINASE_CTER"/>
    <property type="match status" value="1"/>
</dbReference>
<evidence type="ECO:0000256" key="13">
    <source>
        <dbReference type="ARBA" id="ARBA00044144"/>
    </source>
</evidence>
<dbReference type="STRING" id="7209.A0A1I7VN12"/>
<dbReference type="InterPro" id="IPR001478">
    <property type="entry name" value="PDZ"/>
</dbReference>
<dbReference type="Proteomes" id="UP000095285">
    <property type="component" value="Unassembled WGS sequence"/>
</dbReference>
<dbReference type="Pfam" id="PF00069">
    <property type="entry name" value="Pkinase"/>
    <property type="match status" value="1"/>
</dbReference>
<sequence length="2148" mass="239424">MNGSNWPNELLKKGTSHGEHEKNAEKNSQPLYSPQCSGLTDTHITFRKKVPAVIPLTSSPVDSPHSLLLSPILLRPIRSLSTQNNFYGLPSEFDEEHRLSRQKIAASYQLPRTFAASKSVTMLGSKTAVERGSADNSESRFLMQKSHKRGRRLSGIFSQKSIDSSFSNHITTLGNLVRMRNSSLGHSDPQISASVQSSSVRLRRKDGSHLSYSSASSLGCRRSLNASASPILARRCRSPNRLVLFPIPHGKTNPGIVPLRTSNSRTAPLASAQDSRRWSVASLPSSSGYGTPGSNSAFSSEYSSQEQLCDFVADLRLSSAEGSNEDFARQNRPRSRSLTNSINFGFDSIYSVVDHKTIYKERFPKAKKQMEEQLSQLVDENAPLSGVTSLDTTLRPESIYVEDAWGGSPNTSLNSLISRRSMMAENMEGDPRMRLISDGATRFLHHQIVEVANDCLSKSRDDLTNASYFSEISQRLESVIAEAHEKTPPESFAFLSKMAKHVLMIISRPARILECLEFDPDQFYHLLQETEGAVREQLGAGNARVPDLPQYIISKLGLNKNLMSESAVDISKGAQGSLFDDETRLAMECDHELCKRRPPSEDDYETVRLISNGAYGAVYLVRHKETRQRFALKRMKKQTLLMRNQINQIYAERDILTFTDNPFVVSFYGSFETRHHLCMLMEYVEGGDCATLLKKAGTLPLDAARLYIAETVLAIDYLHSYGIVHRDLKPDNLLITAIGHIKLTDFGLSKIGLMNRATLLCENYLDISDTQQFTDKQLCGTPEYIAPEVILRQGYGKPVDWWALGIILYEFLIGIVPFMADTPEHLFAKIVNEEAEFPEGEEALPMEAESLIKRLLEKDPIERLGSAGGAQQLMNDPFFAGLNFKTLLRQKAEFVPQLEGDEDTSYFDTRTDRYNHDVDSGDEDNAPMFGSFDTASPRHSVISAESFNVAQATSFDSVKNTRSDSSSVSLQLSGDFNENKMDTKYDLLPTTVLLRRCFSSQLQNNLSTSNNGTNETGCLNTVGLSTCASSDALSFSEYSQSVPVIEGYHNQKSNATTSLPRFSVTCEPDATTVSSCDKKELSPVTESRTASNLIIFDSSRSDEAVSEHDRTLQLEIPKQSSPLLTHHSPAGSASSASSVDGISTNPLGNATPTTGHNFPLRAPIIIKKGPKGFGFTIRSVRVYLGEQSDYYTIEHLVTKVEEGSPAYQSGIRPNDLITHVHSQPVSNLTHPQLLHHLLAYGNELSLKTIPLSSTSIREGAPRRTVGKLAKKKLRKPQHRVQLEKKARKSSLLRRLSGKRASNDIIPGSSSQKQTFMPRSASSQDGIQLSSVIASSSTLAVVPTVGSNGCVFQRLSDASSPIKKEEKLISASPLALACANRPSTLQGLKHKMTGMAHHLTTRKQLSTPVAVSPLARDKVAFISRSPSPSQLSRNASYTKLQNIQPEAKYTSITKDFQQRSRKNALLDGITVISIFTASWFVTPSASRHPSTGLTQEAYVGTSRGKQSEGMGRKENKEGTSEVKEEPIKVLIIADTFDIRFLPVTSASSISCLKVANIEILHYVLEWISRTELRNVVIALSTHSEKAVQHIIDYWRVMFDSLIVVSCQNCMSIGDALREVHSRSVIKSDFFLLTTPMTVAATDLNTQLSCFKELRKDKNNVMLIIYGEWKNECPVIAYEKKSGRLIFYHQKDDTSILDVDKDVFAADSVVCNNLRDTGMAFCSLNVLSQFSDNFDFQYKEDIIREILINEEILGQRICITVLPKQIPAFCAHDYADLLLMNKLILQRFFFPLVPDNISFSTYICRRNNIYTPSDSLQHNYQTKRNLPLIFDGANVLLGKNCSIGSNVVLKNVSVGSGTSIGNGCEIVDCIIGKDVIMGTSTCLSECYIADDVIIGSNVILSPRCILSSKVKIPDDRKLPSGSIISAECYNDNDEQFECIPSEYGFEWRMENGSSFWHATCPNVRRHNTSVTSREMDDLKENEQAIVEKEIDSVDRFYEEVKESMDRIAEQEECDDQLMKNLILEINSSKLAYNITMEDVARNVFLSFLSLSDTFSELQKLTKNWHLLFTNYYKPIKNQIQALVAVEEHLTSHPNFKALSAKVIHFFYEEDIFEEDAILEWYDTVHKSAPIKTLVRPIIDWLQQASEESDD</sequence>
<evidence type="ECO:0000259" key="19">
    <source>
        <dbReference type="PROSITE" id="PS50106"/>
    </source>
</evidence>
<evidence type="ECO:0000256" key="6">
    <source>
        <dbReference type="ARBA" id="ARBA00022527"/>
    </source>
</evidence>
<dbReference type="GO" id="GO:0004674">
    <property type="term" value="F:protein serine/threonine kinase activity"/>
    <property type="evidence" value="ECO:0007669"/>
    <property type="project" value="UniProtKB-KW"/>
</dbReference>
<dbReference type="Gene3D" id="3.90.550.10">
    <property type="entry name" value="Spore Coat Polysaccharide Biosynthesis Protein SpsA, Chain A"/>
    <property type="match status" value="1"/>
</dbReference>
<dbReference type="GO" id="GO:0031369">
    <property type="term" value="F:translation initiation factor binding"/>
    <property type="evidence" value="ECO:0007669"/>
    <property type="project" value="InterPro"/>
</dbReference>
<keyword evidence="10" id="KW-0418">Kinase</keyword>
<dbReference type="InterPro" id="IPR011009">
    <property type="entry name" value="Kinase-like_dom_sf"/>
</dbReference>
<feature type="region of interest" description="Disordered" evidence="17">
    <location>
        <begin position="1283"/>
        <end position="1320"/>
    </location>
</feature>
<evidence type="ECO:0000256" key="14">
    <source>
        <dbReference type="ARBA" id="ARBA00044345"/>
    </source>
</evidence>
<dbReference type="FunFam" id="1.20.1480.20:FF:000001">
    <property type="entry name" value="microtubule-associated serine/threonine-protein kinase 4 isoform X1"/>
    <property type="match status" value="1"/>
</dbReference>
<feature type="compositionally biased region" description="Polar residues" evidence="17">
    <location>
        <begin position="1140"/>
        <end position="1154"/>
    </location>
</feature>
<keyword evidence="9" id="KW-0547">Nucleotide-binding</keyword>
<dbReference type="InterPro" id="IPR050236">
    <property type="entry name" value="Ser_Thr_kinase_AGC"/>
</dbReference>
<feature type="compositionally biased region" description="Basic and acidic residues" evidence="17">
    <location>
        <begin position="10"/>
        <end position="25"/>
    </location>
</feature>
<feature type="region of interest" description="Disordered" evidence="17">
    <location>
        <begin position="1498"/>
        <end position="1520"/>
    </location>
</feature>
<dbReference type="SMART" id="SM00515">
    <property type="entry name" value="eIF5C"/>
    <property type="match status" value="1"/>
</dbReference>